<feature type="transmembrane region" description="Helical" evidence="5">
    <location>
        <begin position="233"/>
        <end position="253"/>
    </location>
</feature>
<evidence type="ECO:0000256" key="1">
    <source>
        <dbReference type="ARBA" id="ARBA00004141"/>
    </source>
</evidence>
<dbReference type="GO" id="GO:0016020">
    <property type="term" value="C:membrane"/>
    <property type="evidence" value="ECO:0007669"/>
    <property type="project" value="UniProtKB-SubCell"/>
</dbReference>
<feature type="transmembrane region" description="Helical" evidence="5">
    <location>
        <begin position="350"/>
        <end position="367"/>
    </location>
</feature>
<reference evidence="7 8" key="1">
    <citation type="submission" date="2016-10" db="EMBL/GenBank/DDBJ databases">
        <authorList>
            <person name="de Groot N.N."/>
        </authorList>
    </citation>
    <scope>NUCLEOTIDE SEQUENCE [LARGE SCALE GENOMIC DNA]</scope>
    <source>
        <strain evidence="7 8">DSM 21019</strain>
    </source>
</reference>
<dbReference type="Proteomes" id="UP000199534">
    <property type="component" value="Unassembled WGS sequence"/>
</dbReference>
<protein>
    <recommendedName>
        <fullName evidence="6">O-antigen ligase-related domain-containing protein</fullName>
    </recommendedName>
</protein>
<name>A0A1I6H1X8_9FLAO</name>
<evidence type="ECO:0000256" key="4">
    <source>
        <dbReference type="ARBA" id="ARBA00023136"/>
    </source>
</evidence>
<feature type="transmembrane region" description="Helical" evidence="5">
    <location>
        <begin position="82"/>
        <end position="101"/>
    </location>
</feature>
<dbReference type="InterPro" id="IPR007016">
    <property type="entry name" value="O-antigen_ligase-rel_domated"/>
</dbReference>
<evidence type="ECO:0000256" key="5">
    <source>
        <dbReference type="SAM" id="Phobius"/>
    </source>
</evidence>
<feature type="transmembrane region" description="Helical" evidence="5">
    <location>
        <begin position="210"/>
        <end position="226"/>
    </location>
</feature>
<evidence type="ECO:0000259" key="6">
    <source>
        <dbReference type="Pfam" id="PF04932"/>
    </source>
</evidence>
<dbReference type="PANTHER" id="PTHR37422:SF13">
    <property type="entry name" value="LIPOPOLYSACCHARIDE BIOSYNTHESIS PROTEIN PA4999-RELATED"/>
    <property type="match status" value="1"/>
</dbReference>
<dbReference type="STRING" id="400055.SAMN04490243_2091"/>
<keyword evidence="2 5" id="KW-0812">Transmembrane</keyword>
<gene>
    <name evidence="7" type="ORF">SAMN04490243_2091</name>
</gene>
<feature type="transmembrane region" description="Helical" evidence="5">
    <location>
        <begin position="184"/>
        <end position="204"/>
    </location>
</feature>
<feature type="transmembrane region" description="Helical" evidence="5">
    <location>
        <begin position="156"/>
        <end position="177"/>
    </location>
</feature>
<dbReference type="OrthoDB" id="1175925at2"/>
<feature type="transmembrane region" description="Helical" evidence="5">
    <location>
        <begin position="20"/>
        <end position="47"/>
    </location>
</feature>
<dbReference type="AlphaFoldDB" id="A0A1I6H1X8"/>
<comment type="subcellular location">
    <subcellularLocation>
        <location evidence="1">Membrane</location>
        <topology evidence="1">Multi-pass membrane protein</topology>
    </subcellularLocation>
</comment>
<accession>A0A1I6H1X8</accession>
<dbReference type="EMBL" id="FOYQ01000002">
    <property type="protein sequence ID" value="SFR48418.1"/>
    <property type="molecule type" value="Genomic_DNA"/>
</dbReference>
<keyword evidence="4 5" id="KW-0472">Membrane</keyword>
<sequence>MENTSVNISFFKGVGIFNILLISGLIINLFNYGFLLGYLLIPTMFLFRGQFASKNWDRTGMWLMLFCVVHALFYAVNPLKGIQYILVYAAIPVTMYFWGKYMVHILGTGKKLYLLLIMIGVVLASPALLSVLLNIAEGGFVQGDRNIPMFWSETKMNATGMAAYFIFTMCLPAILATSRDRIKISYKIVLAIIYVLSMVCVLRLGSRTQLGITVLAFLTALFYVLPRQNFKRNLALIMGIMVGIIVIANKVSFDLDANWLNSFSRRIEKGGAGEVASGGGRTDRWAKSFEYMIKEPLGWDVTEFGHSHNLWLDVYRSGGVIVFVLLLYFTFRGFRDVWRAVRSNKEKIPINVIFVTYGLSFFLLFMVEPVIDGSFTKFALFCLFIGIVNKYKSLQNPE</sequence>
<evidence type="ECO:0000256" key="2">
    <source>
        <dbReference type="ARBA" id="ARBA00022692"/>
    </source>
</evidence>
<feature type="transmembrane region" description="Helical" evidence="5">
    <location>
        <begin position="310"/>
        <end position="329"/>
    </location>
</feature>
<dbReference type="PANTHER" id="PTHR37422">
    <property type="entry name" value="TEICHURONIC ACID BIOSYNTHESIS PROTEIN TUAE"/>
    <property type="match status" value="1"/>
</dbReference>
<dbReference type="Pfam" id="PF04932">
    <property type="entry name" value="Wzy_C"/>
    <property type="match status" value="1"/>
</dbReference>
<evidence type="ECO:0000256" key="3">
    <source>
        <dbReference type="ARBA" id="ARBA00022989"/>
    </source>
</evidence>
<dbReference type="InterPro" id="IPR051533">
    <property type="entry name" value="WaaL-like"/>
</dbReference>
<feature type="domain" description="O-antigen ligase-related" evidence="6">
    <location>
        <begin position="193"/>
        <end position="327"/>
    </location>
</feature>
<keyword evidence="8" id="KW-1185">Reference proteome</keyword>
<evidence type="ECO:0000313" key="8">
    <source>
        <dbReference type="Proteomes" id="UP000199534"/>
    </source>
</evidence>
<dbReference type="RefSeq" id="WP_092982536.1">
    <property type="nucleotide sequence ID" value="NZ_FOYQ01000002.1"/>
</dbReference>
<feature type="transmembrane region" description="Helical" evidence="5">
    <location>
        <begin position="113"/>
        <end position="136"/>
    </location>
</feature>
<evidence type="ECO:0000313" key="7">
    <source>
        <dbReference type="EMBL" id="SFR48418.1"/>
    </source>
</evidence>
<keyword evidence="3 5" id="KW-1133">Transmembrane helix</keyword>
<proteinExistence type="predicted"/>
<organism evidence="7 8">
    <name type="scientific">Robiginitalea myxolifaciens</name>
    <dbReference type="NCBI Taxonomy" id="400055"/>
    <lineage>
        <taxon>Bacteria</taxon>
        <taxon>Pseudomonadati</taxon>
        <taxon>Bacteroidota</taxon>
        <taxon>Flavobacteriia</taxon>
        <taxon>Flavobacteriales</taxon>
        <taxon>Flavobacteriaceae</taxon>
        <taxon>Robiginitalea</taxon>
    </lineage>
</organism>
<feature type="transmembrane region" description="Helical" evidence="5">
    <location>
        <begin position="59"/>
        <end position="76"/>
    </location>
</feature>